<keyword evidence="1" id="KW-0732">Signal</keyword>
<accession>A0AAJ5C0F8</accession>
<dbReference type="Proteomes" id="UP000215355">
    <property type="component" value="Chromosome 1"/>
</dbReference>
<dbReference type="RefSeq" id="WP_093096512.1">
    <property type="nucleotide sequence ID" value="NZ_FNGK01000001.1"/>
</dbReference>
<feature type="chain" id="PRO_5042609551" evidence="1">
    <location>
        <begin position="24"/>
        <end position="541"/>
    </location>
</feature>
<feature type="signal peptide" evidence="1">
    <location>
        <begin position="1"/>
        <end position="23"/>
    </location>
</feature>
<evidence type="ECO:0000313" key="3">
    <source>
        <dbReference type="Proteomes" id="UP000215355"/>
    </source>
</evidence>
<proteinExistence type="predicted"/>
<organism evidence="2 3">
    <name type="scientific">Sphingobacterium mizutaii</name>
    <dbReference type="NCBI Taxonomy" id="1010"/>
    <lineage>
        <taxon>Bacteria</taxon>
        <taxon>Pseudomonadati</taxon>
        <taxon>Bacteroidota</taxon>
        <taxon>Sphingobacteriia</taxon>
        <taxon>Sphingobacteriales</taxon>
        <taxon>Sphingobacteriaceae</taxon>
        <taxon>Sphingobacterium</taxon>
    </lineage>
</organism>
<dbReference type="AlphaFoldDB" id="A0AAJ5C0F8"/>
<dbReference type="KEGG" id="smiz:4412673_02140"/>
<reference evidence="2 3" key="1">
    <citation type="submission" date="2017-06" db="EMBL/GenBank/DDBJ databases">
        <authorList>
            <consortium name="Pathogen Informatics"/>
        </authorList>
    </citation>
    <scope>NUCLEOTIDE SEQUENCE [LARGE SCALE GENOMIC DNA]</scope>
    <source>
        <strain evidence="2 3">NCTC12149</strain>
    </source>
</reference>
<dbReference type="EMBL" id="LT906468">
    <property type="protein sequence ID" value="SNV50698.1"/>
    <property type="molecule type" value="Genomic_DNA"/>
</dbReference>
<name>A0AAJ5C0F8_9SPHI</name>
<evidence type="ECO:0000256" key="1">
    <source>
        <dbReference type="SAM" id="SignalP"/>
    </source>
</evidence>
<evidence type="ECO:0000313" key="2">
    <source>
        <dbReference type="EMBL" id="SNV50698.1"/>
    </source>
</evidence>
<sequence length="541" mass="58473">MMKKINKLVIYGLAISLFSTLNSCESPLKDFNLQVSTEVIKHNITLKVADPEGQNIPGVSISLASGDIQDIYNLKGKKEFKFIDNLITLGLTPNRIPNSERPIRFRVKLTANGYTSQTVPVAITDASSGIQTIILSKPLVIPVGVKELIDNLELDKKGSISKLTTINIPSAQGIGNMTMTIPSGTQFLDDAGNIITGNSLQVTVTNIDGNINEATRLLPGGTLRADQVILKDGRTASGTFSPIAVAKVKMLVNATEVKKFSKAIMVQMPVSAKHISPISGETLTAGKSFQIFSYSADETWRYEQNSSVSGSAAKGYSINFPISHLSYFLAGEFGEACTSARVIKFFGDWMANGSTYPIQVDAIWGGKVIFSNQYSINQSNNSISLMDVPTNDVTFVVKNSSGRFLAEGALGPCGHSTNMILPNPGEVTEAISTLQLYVRCPNKTSVITLLPTFQMFYRISGTTNYKFLGTVGNGFLRTTLLKTDGTKYDFKAIWNDRIKIVNGKTVKKDNSATVGTLPGNLIGTMDGATNLAILKEECNKL</sequence>
<gene>
    <name evidence="2" type="ORF">SAMEA4412673_02140</name>
</gene>
<protein>
    <submittedName>
        <fullName evidence="2">Uncharacterized protein</fullName>
    </submittedName>
</protein>